<protein>
    <recommendedName>
        <fullName evidence="3">Mitochondrial chaperone BCS1</fullName>
    </recommendedName>
    <alternativeName>
        <fullName evidence="12">BCS1-like protein</fullName>
    </alternativeName>
</protein>
<keyword evidence="11" id="KW-0472">Membrane</keyword>
<comment type="catalytic activity">
    <reaction evidence="13">
        <text>ATP + H2O = ADP + phosphate + H(+)</text>
        <dbReference type="Rhea" id="RHEA:13065"/>
        <dbReference type="ChEBI" id="CHEBI:15377"/>
        <dbReference type="ChEBI" id="CHEBI:15378"/>
        <dbReference type="ChEBI" id="CHEBI:30616"/>
        <dbReference type="ChEBI" id="CHEBI:43474"/>
        <dbReference type="ChEBI" id="CHEBI:456216"/>
    </reaction>
    <physiologicalReaction direction="left-to-right" evidence="13">
        <dbReference type="Rhea" id="RHEA:13066"/>
    </physiologicalReaction>
</comment>
<dbReference type="InterPro" id="IPR003593">
    <property type="entry name" value="AAA+_ATPase"/>
</dbReference>
<comment type="caution">
    <text evidence="17">The sequence shown here is derived from an EMBL/GenBank/DDBJ whole genome shotgun (WGS) entry which is preliminary data.</text>
</comment>
<evidence type="ECO:0000256" key="13">
    <source>
        <dbReference type="ARBA" id="ARBA00048778"/>
    </source>
</evidence>
<feature type="domain" description="BCS1 N-terminal" evidence="16">
    <location>
        <begin position="53"/>
        <end position="223"/>
    </location>
</feature>
<feature type="domain" description="AAA+ ATPase" evidence="15">
    <location>
        <begin position="254"/>
        <end position="389"/>
    </location>
</feature>
<accession>A0AA36CR93</accession>
<dbReference type="Pfam" id="PF08740">
    <property type="entry name" value="BCS1_N"/>
    <property type="match status" value="1"/>
</dbReference>
<dbReference type="Gene3D" id="3.40.50.300">
    <property type="entry name" value="P-loop containing nucleotide triphosphate hydrolases"/>
    <property type="match status" value="1"/>
</dbReference>
<dbReference type="FunFam" id="3.40.50.300:FF:000768">
    <property type="entry name" value="Probable mitochondrial chaperone bcs1"/>
    <property type="match status" value="1"/>
</dbReference>
<dbReference type="Pfam" id="PF25426">
    <property type="entry name" value="AAA_lid_BCS1"/>
    <property type="match status" value="1"/>
</dbReference>
<evidence type="ECO:0000256" key="5">
    <source>
        <dbReference type="ARBA" id="ARBA00022741"/>
    </source>
</evidence>
<evidence type="ECO:0000313" key="18">
    <source>
        <dbReference type="Proteomes" id="UP001177023"/>
    </source>
</evidence>
<keyword evidence="9" id="KW-1133">Transmembrane helix</keyword>
<dbReference type="PROSITE" id="PS00674">
    <property type="entry name" value="AAA"/>
    <property type="match status" value="1"/>
</dbReference>
<evidence type="ECO:0000256" key="6">
    <source>
        <dbReference type="ARBA" id="ARBA00022792"/>
    </source>
</evidence>
<comment type="similarity">
    <text evidence="2">Belongs to the AAA ATPase family. BCS1 subfamily.</text>
</comment>
<dbReference type="CDD" id="cd19510">
    <property type="entry name" value="RecA-like_BCS1"/>
    <property type="match status" value="1"/>
</dbReference>
<evidence type="ECO:0000256" key="2">
    <source>
        <dbReference type="ARBA" id="ARBA00007448"/>
    </source>
</evidence>
<evidence type="ECO:0000256" key="1">
    <source>
        <dbReference type="ARBA" id="ARBA00004434"/>
    </source>
</evidence>
<sequence length="456" mass="50727">MSRSSEVVDLIAGTHVPQPFEHGDKKDDGKSLVEKAVQSLSANPLFSAGAGLAGIGMAATLLKRFAVIGAMLLRRRYVVSLQLNNEDPAYSWLLDFINRHSHRSARMLSGHTSLQVGESGKAAVSIASLPGHGNHYFAYKYRWIHCERTREEQTVQIDGRRTPFETVTLTTLGTEPKFLLRMVEDAATEALAKMDTGLVVYKAIGAEWRRSGAPRPKRKLESVVLQHGAEHRIVDDIEEYVGSRKWYEERGIPYRRGYLFYGPPGTGKSSFITCLASHLGYSVCIMSLSDRLLDDDRLNYLLNTPPRNSIVILEDIDAATTNRHDKKNDDPMYAGMTRVTMSGLLNAIDGVGCAEERLLFMTTNHVERLDPALIRPGRVDVKEYFGNADQEMMEKMFINFYGASATSPDAVRFGLEASTLGTPLSPATLQGHFLLYKKDPDAAIQNAKEMLRNLTI</sequence>
<keyword evidence="4" id="KW-0812">Transmembrane</keyword>
<keyword evidence="18" id="KW-1185">Reference proteome</keyword>
<evidence type="ECO:0000256" key="11">
    <source>
        <dbReference type="ARBA" id="ARBA00023136"/>
    </source>
</evidence>
<keyword evidence="8 14" id="KW-0067">ATP-binding</keyword>
<dbReference type="GO" id="GO:0034551">
    <property type="term" value="P:mitochondrial respiratory chain complex III assembly"/>
    <property type="evidence" value="ECO:0007669"/>
    <property type="project" value="UniProtKB-ARBA"/>
</dbReference>
<evidence type="ECO:0000259" key="15">
    <source>
        <dbReference type="SMART" id="SM00382"/>
    </source>
</evidence>
<dbReference type="InterPro" id="IPR057495">
    <property type="entry name" value="AAA_lid_BCS1"/>
</dbReference>
<dbReference type="SMART" id="SM00382">
    <property type="entry name" value="AAA"/>
    <property type="match status" value="1"/>
</dbReference>
<dbReference type="InterPro" id="IPR003959">
    <property type="entry name" value="ATPase_AAA_core"/>
</dbReference>
<evidence type="ECO:0000256" key="10">
    <source>
        <dbReference type="ARBA" id="ARBA00023128"/>
    </source>
</evidence>
<dbReference type="GO" id="GO:0016887">
    <property type="term" value="F:ATP hydrolysis activity"/>
    <property type="evidence" value="ECO:0007669"/>
    <property type="project" value="InterPro"/>
</dbReference>
<dbReference type="SMART" id="SM01024">
    <property type="entry name" value="BCS1_N"/>
    <property type="match status" value="1"/>
</dbReference>
<evidence type="ECO:0000256" key="12">
    <source>
        <dbReference type="ARBA" id="ARBA00032816"/>
    </source>
</evidence>
<dbReference type="SUPFAM" id="SSF52540">
    <property type="entry name" value="P-loop containing nucleoside triphosphate hydrolases"/>
    <property type="match status" value="1"/>
</dbReference>
<dbReference type="EMBL" id="CATQJA010002624">
    <property type="protein sequence ID" value="CAJ0573837.1"/>
    <property type="molecule type" value="Genomic_DNA"/>
</dbReference>
<evidence type="ECO:0000256" key="3">
    <source>
        <dbReference type="ARBA" id="ARBA00016942"/>
    </source>
</evidence>
<dbReference type="InterPro" id="IPR014851">
    <property type="entry name" value="BCS1_N"/>
</dbReference>
<evidence type="ECO:0000256" key="4">
    <source>
        <dbReference type="ARBA" id="ARBA00022692"/>
    </source>
</evidence>
<dbReference type="InterPro" id="IPR027417">
    <property type="entry name" value="P-loop_NTPase"/>
</dbReference>
<feature type="non-terminal residue" evidence="17">
    <location>
        <position position="456"/>
    </location>
</feature>
<evidence type="ECO:0000256" key="14">
    <source>
        <dbReference type="RuleBase" id="RU003651"/>
    </source>
</evidence>
<evidence type="ECO:0000259" key="16">
    <source>
        <dbReference type="SMART" id="SM01024"/>
    </source>
</evidence>
<evidence type="ECO:0000313" key="17">
    <source>
        <dbReference type="EMBL" id="CAJ0573837.1"/>
    </source>
</evidence>
<reference evidence="17" key="1">
    <citation type="submission" date="2023-06" db="EMBL/GenBank/DDBJ databases">
        <authorList>
            <person name="Delattre M."/>
        </authorList>
    </citation>
    <scope>NUCLEOTIDE SEQUENCE</scope>
    <source>
        <strain evidence="17">AF72</strain>
    </source>
</reference>
<comment type="subcellular location">
    <subcellularLocation>
        <location evidence="1">Mitochondrion inner membrane</location>
        <topology evidence="1">Single-pass membrane protein</topology>
    </subcellularLocation>
</comment>
<dbReference type="InterPro" id="IPR050747">
    <property type="entry name" value="Mitochondrial_chaperone_BCS1"/>
</dbReference>
<keyword evidence="6" id="KW-0999">Mitochondrion inner membrane</keyword>
<evidence type="ECO:0000256" key="7">
    <source>
        <dbReference type="ARBA" id="ARBA00022801"/>
    </source>
</evidence>
<organism evidence="17 18">
    <name type="scientific">Mesorhabditis spiculigera</name>
    <dbReference type="NCBI Taxonomy" id="96644"/>
    <lineage>
        <taxon>Eukaryota</taxon>
        <taxon>Metazoa</taxon>
        <taxon>Ecdysozoa</taxon>
        <taxon>Nematoda</taxon>
        <taxon>Chromadorea</taxon>
        <taxon>Rhabditida</taxon>
        <taxon>Rhabditina</taxon>
        <taxon>Rhabditomorpha</taxon>
        <taxon>Rhabditoidea</taxon>
        <taxon>Rhabditidae</taxon>
        <taxon>Mesorhabditinae</taxon>
        <taxon>Mesorhabditis</taxon>
    </lineage>
</organism>
<name>A0AA36CR93_9BILA</name>
<gene>
    <name evidence="17" type="ORF">MSPICULIGERA_LOCUS12183</name>
</gene>
<dbReference type="Proteomes" id="UP001177023">
    <property type="component" value="Unassembled WGS sequence"/>
</dbReference>
<proteinExistence type="inferred from homology"/>
<evidence type="ECO:0000256" key="8">
    <source>
        <dbReference type="ARBA" id="ARBA00022840"/>
    </source>
</evidence>
<dbReference type="GO" id="GO:0005743">
    <property type="term" value="C:mitochondrial inner membrane"/>
    <property type="evidence" value="ECO:0007669"/>
    <property type="project" value="UniProtKB-SubCell"/>
</dbReference>
<keyword evidence="7" id="KW-0378">Hydrolase</keyword>
<keyword evidence="10" id="KW-0496">Mitochondrion</keyword>
<dbReference type="GO" id="GO:0005524">
    <property type="term" value="F:ATP binding"/>
    <property type="evidence" value="ECO:0007669"/>
    <property type="project" value="UniProtKB-KW"/>
</dbReference>
<dbReference type="InterPro" id="IPR003960">
    <property type="entry name" value="ATPase_AAA_CS"/>
</dbReference>
<dbReference type="AlphaFoldDB" id="A0AA36CR93"/>
<keyword evidence="5 14" id="KW-0547">Nucleotide-binding</keyword>
<dbReference type="Pfam" id="PF00004">
    <property type="entry name" value="AAA"/>
    <property type="match status" value="1"/>
</dbReference>
<evidence type="ECO:0000256" key="9">
    <source>
        <dbReference type="ARBA" id="ARBA00022989"/>
    </source>
</evidence>
<dbReference type="PANTHER" id="PTHR23070">
    <property type="entry name" value="BCS1 AAA-TYPE ATPASE"/>
    <property type="match status" value="1"/>
</dbReference>